<proteinExistence type="predicted"/>
<dbReference type="AlphaFoldDB" id="A0A0D9AQZ3"/>
<evidence type="ECO:0000313" key="3">
    <source>
        <dbReference type="Proteomes" id="UP000032487"/>
    </source>
</evidence>
<organism evidence="2 3">
    <name type="scientific">Stutzerimonas stutzeri</name>
    <name type="common">Pseudomonas stutzeri</name>
    <dbReference type="NCBI Taxonomy" id="316"/>
    <lineage>
        <taxon>Bacteria</taxon>
        <taxon>Pseudomonadati</taxon>
        <taxon>Pseudomonadota</taxon>
        <taxon>Gammaproteobacteria</taxon>
        <taxon>Pseudomonadales</taxon>
        <taxon>Pseudomonadaceae</taxon>
        <taxon>Stutzerimonas</taxon>
    </lineage>
</organism>
<name>A0A0D9AQZ3_STUST</name>
<evidence type="ECO:0000313" key="2">
    <source>
        <dbReference type="EMBL" id="KJH83413.1"/>
    </source>
</evidence>
<accession>A0A0D9AQZ3</accession>
<protein>
    <recommendedName>
        <fullName evidence="4">PilZ domain-containing protein</fullName>
    </recommendedName>
</protein>
<dbReference type="Proteomes" id="UP000032487">
    <property type="component" value="Unassembled WGS sequence"/>
</dbReference>
<dbReference type="OrthoDB" id="6989154at2"/>
<dbReference type="RefSeq" id="WP_045160917.1">
    <property type="nucleotide sequence ID" value="NZ_JYHV01000011.1"/>
</dbReference>
<evidence type="ECO:0008006" key="4">
    <source>
        <dbReference type="Google" id="ProtNLM"/>
    </source>
</evidence>
<dbReference type="EMBL" id="JYHV01000011">
    <property type="protein sequence ID" value="KJH83413.1"/>
    <property type="molecule type" value="Genomic_DNA"/>
</dbReference>
<evidence type="ECO:0000256" key="1">
    <source>
        <dbReference type="SAM" id="MobiDB-lite"/>
    </source>
</evidence>
<reference evidence="2 3" key="1">
    <citation type="submission" date="2015-02" db="EMBL/GenBank/DDBJ databases">
        <title>Draft genome sequence of Pseudomonas stutzeri NT0128 isolated from wheat (Triticum turgidum) rhizosphere.</title>
        <authorList>
            <person name="Tovi N."/>
            <person name="Frenk S."/>
            <person name="Hadar Y."/>
            <person name="Minz D."/>
        </authorList>
    </citation>
    <scope>NUCLEOTIDE SEQUENCE [LARGE SCALE GENOMIC DNA]</scope>
    <source>
        <strain evidence="2 3">NT0128</strain>
    </source>
</reference>
<gene>
    <name evidence="2" type="ORF">UF78_04960</name>
</gene>
<sequence>MAKKTVLTSAELAYINELVSGSPVEPGEARPGFRVDGGEKANGLLLQLAAKANLTLEAELEDYCMSFPLQLNQDEFQAIQLQLAPPTIYERGPVLRAWRLHLDEPLPLLSNDGNETALSVHELSPNGLLVDAGPKRKAPKHLHLHLALPGEGSLEIDAHRIREAEGGMTAYEVEYPRDRDAERIRSYLYEQHQRLHPELQPELPTETLADAPEPS</sequence>
<dbReference type="PATRIC" id="fig|316.101.peg.579"/>
<comment type="caution">
    <text evidence="2">The sequence shown here is derived from an EMBL/GenBank/DDBJ whole genome shotgun (WGS) entry which is preliminary data.</text>
</comment>
<feature type="region of interest" description="Disordered" evidence="1">
    <location>
        <begin position="193"/>
        <end position="215"/>
    </location>
</feature>